<evidence type="ECO:0000256" key="5">
    <source>
        <dbReference type="ARBA" id="ARBA00023204"/>
    </source>
</evidence>
<comment type="subcellular location">
    <subcellularLocation>
        <location evidence="1">Nucleus</location>
    </subcellularLocation>
</comment>
<dbReference type="EMBL" id="ML210982">
    <property type="protein sequence ID" value="TFK93410.1"/>
    <property type="molecule type" value="Genomic_DNA"/>
</dbReference>
<reference evidence="10 11" key="1">
    <citation type="journal article" date="2019" name="Nat. Ecol. Evol.">
        <title>Megaphylogeny resolves global patterns of mushroom evolution.</title>
        <authorList>
            <person name="Varga T."/>
            <person name="Krizsan K."/>
            <person name="Foldi C."/>
            <person name="Dima B."/>
            <person name="Sanchez-Garcia M."/>
            <person name="Sanchez-Ramirez S."/>
            <person name="Szollosi G.J."/>
            <person name="Szarkandi J.G."/>
            <person name="Papp V."/>
            <person name="Albert L."/>
            <person name="Andreopoulos W."/>
            <person name="Angelini C."/>
            <person name="Antonin V."/>
            <person name="Barry K.W."/>
            <person name="Bougher N.L."/>
            <person name="Buchanan P."/>
            <person name="Buyck B."/>
            <person name="Bense V."/>
            <person name="Catcheside P."/>
            <person name="Chovatia M."/>
            <person name="Cooper J."/>
            <person name="Damon W."/>
            <person name="Desjardin D."/>
            <person name="Finy P."/>
            <person name="Geml J."/>
            <person name="Haridas S."/>
            <person name="Hughes K."/>
            <person name="Justo A."/>
            <person name="Karasinski D."/>
            <person name="Kautmanova I."/>
            <person name="Kiss B."/>
            <person name="Kocsube S."/>
            <person name="Kotiranta H."/>
            <person name="LaButti K.M."/>
            <person name="Lechner B.E."/>
            <person name="Liimatainen K."/>
            <person name="Lipzen A."/>
            <person name="Lukacs Z."/>
            <person name="Mihaltcheva S."/>
            <person name="Morgado L.N."/>
            <person name="Niskanen T."/>
            <person name="Noordeloos M.E."/>
            <person name="Ohm R.A."/>
            <person name="Ortiz-Santana B."/>
            <person name="Ovrebo C."/>
            <person name="Racz N."/>
            <person name="Riley R."/>
            <person name="Savchenko A."/>
            <person name="Shiryaev A."/>
            <person name="Soop K."/>
            <person name="Spirin V."/>
            <person name="Szebenyi C."/>
            <person name="Tomsovsky M."/>
            <person name="Tulloss R.E."/>
            <person name="Uehling J."/>
            <person name="Grigoriev I.V."/>
            <person name="Vagvolgyi C."/>
            <person name="Papp T."/>
            <person name="Martin F.M."/>
            <person name="Miettinen O."/>
            <person name="Hibbett D.S."/>
            <person name="Nagy L.G."/>
        </authorList>
    </citation>
    <scope>NUCLEOTIDE SEQUENCE [LARGE SCALE GENOMIC DNA]</scope>
    <source>
        <strain evidence="10 11">HHB13444</strain>
    </source>
</reference>
<dbReference type="Pfam" id="PF14520">
    <property type="entry name" value="HHH_5"/>
    <property type="match status" value="1"/>
</dbReference>
<dbReference type="InterPro" id="IPR010994">
    <property type="entry name" value="RuvA_2-like"/>
</dbReference>
<dbReference type="GO" id="GO:0070914">
    <property type="term" value="P:UV-damage excision repair"/>
    <property type="evidence" value="ECO:0007669"/>
    <property type="project" value="TreeGrafter"/>
</dbReference>
<sequence>MSSNATAGSSSRPGGQPKPPVVVPGGGNNIIVNPCQRGNPVLECIRNVGKEFGDILADYQVGRTTGVLFLSLRYHRLHPEYVHQRIEKLGHAYNLRILLLMCDVSEHQDPIRELTKICLINEITVMVAWNAEEAGYYLSTYKQFEHKPPDLIKERVDKDYHSVLRTALTSISKVNKTDVETLRTSFGSFAAVSRASSEQLQNLPGFGQVKAKRIQDAFNKPFRNSSTSVIPISSQLQFRASQQAAGSQADKGKGKEVDSEAEGTPAPGADELRAPSPPRPPPAPQSLAPRASSPTWDIELDLNSSPEPESGPPPVRKRPPSPVWDMELDLNPTDTEDDADERREDGRQRKRPREGSGEFGAPSMLTTS</sequence>
<evidence type="ECO:0000256" key="7">
    <source>
        <dbReference type="ARBA" id="ARBA00071993"/>
    </source>
</evidence>
<dbReference type="STRING" id="1314778.A0A5C3PZC1"/>
<keyword evidence="11" id="KW-1185">Reference proteome</keyword>
<proteinExistence type="inferred from homology"/>
<dbReference type="InterPro" id="IPR004579">
    <property type="entry name" value="ERCC1/RAD10/SWI10"/>
</dbReference>
<feature type="compositionally biased region" description="Low complexity" evidence="8">
    <location>
        <begin position="285"/>
        <end position="294"/>
    </location>
</feature>
<accession>A0A5C3PZC1</accession>
<evidence type="ECO:0000256" key="2">
    <source>
        <dbReference type="ARBA" id="ARBA00008283"/>
    </source>
</evidence>
<evidence type="ECO:0000256" key="4">
    <source>
        <dbReference type="ARBA" id="ARBA00023125"/>
    </source>
</evidence>
<keyword evidence="3" id="KW-0227">DNA damage</keyword>
<dbReference type="FunFam" id="1.10.150.20:FF:000017">
    <property type="entry name" value="DNA excision repair protein ERCC-1"/>
    <property type="match status" value="1"/>
</dbReference>
<dbReference type="GO" id="GO:0006289">
    <property type="term" value="P:nucleotide-excision repair"/>
    <property type="evidence" value="ECO:0007669"/>
    <property type="project" value="UniProtKB-ARBA"/>
</dbReference>
<feature type="region of interest" description="Disordered" evidence="8">
    <location>
        <begin position="1"/>
        <end position="23"/>
    </location>
</feature>
<feature type="region of interest" description="Disordered" evidence="8">
    <location>
        <begin position="240"/>
        <end position="368"/>
    </location>
</feature>
<evidence type="ECO:0000256" key="3">
    <source>
        <dbReference type="ARBA" id="ARBA00022763"/>
    </source>
</evidence>
<dbReference type="FunFam" id="3.40.50.10130:FF:000001">
    <property type="entry name" value="DNA excision repair protein ERCC-1"/>
    <property type="match status" value="1"/>
</dbReference>
<feature type="domain" description="ERCC1-like central" evidence="9">
    <location>
        <begin position="29"/>
        <end position="142"/>
    </location>
</feature>
<dbReference type="Pfam" id="PF03834">
    <property type="entry name" value="Rad10"/>
    <property type="match status" value="1"/>
</dbReference>
<dbReference type="PANTHER" id="PTHR12749:SF0">
    <property type="entry name" value="DNA EXCISION REPAIR PROTEIN ERCC-1"/>
    <property type="match status" value="1"/>
</dbReference>
<dbReference type="GO" id="GO:0000110">
    <property type="term" value="C:nucleotide-excision repair factor 1 complex"/>
    <property type="evidence" value="ECO:0007669"/>
    <property type="project" value="TreeGrafter"/>
</dbReference>
<dbReference type="CDD" id="cd22325">
    <property type="entry name" value="ERCC1_C-like"/>
    <property type="match status" value="1"/>
</dbReference>
<dbReference type="InterPro" id="IPR047260">
    <property type="entry name" value="ERCC1-like_central_dom"/>
</dbReference>
<dbReference type="PANTHER" id="PTHR12749">
    <property type="entry name" value="EXCISION REPAIR CROSS-COMPLEMENTING 1 ERCC1"/>
    <property type="match status" value="1"/>
</dbReference>
<dbReference type="Proteomes" id="UP000308197">
    <property type="component" value="Unassembled WGS sequence"/>
</dbReference>
<comment type="similarity">
    <text evidence="2">Belongs to the ERCC1/RAD10/SWI10 family.</text>
</comment>
<dbReference type="SUPFAM" id="SSF52980">
    <property type="entry name" value="Restriction endonuclease-like"/>
    <property type="match status" value="1"/>
</dbReference>
<keyword evidence="6" id="KW-0539">Nucleus</keyword>
<dbReference type="SUPFAM" id="SSF47781">
    <property type="entry name" value="RuvA domain 2-like"/>
    <property type="match status" value="1"/>
</dbReference>
<feature type="compositionally biased region" description="Pro residues" evidence="8">
    <location>
        <begin position="275"/>
        <end position="284"/>
    </location>
</feature>
<dbReference type="GO" id="GO:0006302">
    <property type="term" value="P:double-strand break repair"/>
    <property type="evidence" value="ECO:0007669"/>
    <property type="project" value="UniProtKB-ARBA"/>
</dbReference>
<dbReference type="GO" id="GO:0070522">
    <property type="term" value="C:ERCC4-ERCC1 complex"/>
    <property type="evidence" value="ECO:0007669"/>
    <property type="project" value="TreeGrafter"/>
</dbReference>
<dbReference type="AlphaFoldDB" id="A0A5C3PZC1"/>
<evidence type="ECO:0000259" key="9">
    <source>
        <dbReference type="Pfam" id="PF03834"/>
    </source>
</evidence>
<evidence type="ECO:0000256" key="1">
    <source>
        <dbReference type="ARBA" id="ARBA00004123"/>
    </source>
</evidence>
<protein>
    <recommendedName>
        <fullName evidence="7">DNA excision repair protein ERCC-1</fullName>
    </recommendedName>
</protein>
<evidence type="ECO:0000313" key="10">
    <source>
        <dbReference type="EMBL" id="TFK93410.1"/>
    </source>
</evidence>
<dbReference type="InterPro" id="IPR011335">
    <property type="entry name" value="Restrct_endonuc-II-like"/>
</dbReference>
<evidence type="ECO:0000256" key="8">
    <source>
        <dbReference type="SAM" id="MobiDB-lite"/>
    </source>
</evidence>
<dbReference type="GO" id="GO:0006312">
    <property type="term" value="P:mitotic recombination"/>
    <property type="evidence" value="ECO:0007669"/>
    <property type="project" value="TreeGrafter"/>
</dbReference>
<evidence type="ECO:0000256" key="6">
    <source>
        <dbReference type="ARBA" id="ARBA00023242"/>
    </source>
</evidence>
<dbReference type="NCBIfam" id="TIGR00597">
    <property type="entry name" value="rad10"/>
    <property type="match status" value="1"/>
</dbReference>
<dbReference type="FunCoup" id="A0A5C3PZC1">
    <property type="interactions" value="67"/>
</dbReference>
<gene>
    <name evidence="10" type="ORF">K466DRAFT_581004</name>
</gene>
<dbReference type="GO" id="GO:0003697">
    <property type="term" value="F:single-stranded DNA binding"/>
    <property type="evidence" value="ECO:0007669"/>
    <property type="project" value="TreeGrafter"/>
</dbReference>
<keyword evidence="5" id="KW-0234">DNA repair</keyword>
<dbReference type="Gene3D" id="3.40.50.10130">
    <property type="match status" value="1"/>
</dbReference>
<feature type="compositionally biased region" description="Polar residues" evidence="8">
    <location>
        <begin position="1"/>
        <end position="12"/>
    </location>
</feature>
<dbReference type="GO" id="GO:0003684">
    <property type="term" value="F:damaged DNA binding"/>
    <property type="evidence" value="ECO:0007669"/>
    <property type="project" value="InterPro"/>
</dbReference>
<evidence type="ECO:0000313" key="11">
    <source>
        <dbReference type="Proteomes" id="UP000308197"/>
    </source>
</evidence>
<organism evidence="10 11">
    <name type="scientific">Polyporus arcularius HHB13444</name>
    <dbReference type="NCBI Taxonomy" id="1314778"/>
    <lineage>
        <taxon>Eukaryota</taxon>
        <taxon>Fungi</taxon>
        <taxon>Dikarya</taxon>
        <taxon>Basidiomycota</taxon>
        <taxon>Agaricomycotina</taxon>
        <taxon>Agaricomycetes</taxon>
        <taxon>Polyporales</taxon>
        <taxon>Polyporaceae</taxon>
        <taxon>Polyporus</taxon>
    </lineage>
</organism>
<name>A0A5C3PZC1_9APHY</name>
<keyword evidence="4" id="KW-0238">DNA-binding</keyword>
<dbReference type="Gene3D" id="1.10.150.20">
    <property type="entry name" value="5' to 3' exonuclease, C-terminal subdomain"/>
    <property type="match status" value="1"/>
</dbReference>
<dbReference type="InParanoid" id="A0A5C3PZC1"/>